<keyword evidence="11 12" id="KW-0472">Membrane</keyword>
<evidence type="ECO:0000256" key="1">
    <source>
        <dbReference type="ARBA" id="ARBA00002442"/>
    </source>
</evidence>
<dbReference type="Pfam" id="PF04995">
    <property type="entry name" value="CcmD"/>
    <property type="match status" value="1"/>
</dbReference>
<dbReference type="EMBL" id="FRXO01000002">
    <property type="protein sequence ID" value="SHO63656.1"/>
    <property type="molecule type" value="Genomic_DNA"/>
</dbReference>
<dbReference type="RefSeq" id="WP_073627051.1">
    <property type="nucleotide sequence ID" value="NZ_FRXO01000002.1"/>
</dbReference>
<evidence type="ECO:0000313" key="13">
    <source>
        <dbReference type="EMBL" id="SHO63656.1"/>
    </source>
</evidence>
<evidence type="ECO:0000256" key="8">
    <source>
        <dbReference type="ARBA" id="ARBA00022692"/>
    </source>
</evidence>
<comment type="function">
    <text evidence="1 12">Required for the export of heme to the periplasm for the biogenesis of c-type cytochromes.</text>
</comment>
<dbReference type="GO" id="GO:0017004">
    <property type="term" value="P:cytochrome complex assembly"/>
    <property type="evidence" value="ECO:0007669"/>
    <property type="project" value="UniProtKB-KW"/>
</dbReference>
<dbReference type="Proteomes" id="UP000186406">
    <property type="component" value="Unassembled WGS sequence"/>
</dbReference>
<dbReference type="InterPro" id="IPR007078">
    <property type="entry name" value="Haem_export_protD_CcmD"/>
</dbReference>
<feature type="transmembrane region" description="Helical" evidence="12">
    <location>
        <begin position="12"/>
        <end position="32"/>
    </location>
</feature>
<evidence type="ECO:0000256" key="6">
    <source>
        <dbReference type="ARBA" id="ARBA00022475"/>
    </source>
</evidence>
<reference evidence="13 14" key="1">
    <citation type="submission" date="2016-12" db="EMBL/GenBank/DDBJ databases">
        <authorList>
            <person name="Song W.-J."/>
            <person name="Kurnit D.M."/>
        </authorList>
    </citation>
    <scope>NUCLEOTIDE SEQUENCE [LARGE SCALE GENOMIC DNA]</scope>
    <source>
        <strain evidence="13 14">DSM 19599</strain>
    </source>
</reference>
<comment type="subcellular location">
    <subcellularLocation>
        <location evidence="2 12">Cell inner membrane</location>
        <topology evidence="2 12">Single-pass membrane protein</topology>
    </subcellularLocation>
</comment>
<evidence type="ECO:0000313" key="14">
    <source>
        <dbReference type="Proteomes" id="UP000186406"/>
    </source>
</evidence>
<gene>
    <name evidence="13" type="ORF">SAMN02745172_01524</name>
</gene>
<keyword evidence="7 12" id="KW-0997">Cell inner membrane</keyword>
<evidence type="ECO:0000256" key="2">
    <source>
        <dbReference type="ARBA" id="ARBA00004377"/>
    </source>
</evidence>
<dbReference type="STRING" id="1123029.SAMN02745172_01524"/>
<dbReference type="GO" id="GO:0015886">
    <property type="term" value="P:heme transport"/>
    <property type="evidence" value="ECO:0007669"/>
    <property type="project" value="InterPro"/>
</dbReference>
<keyword evidence="6 12" id="KW-1003">Cell membrane</keyword>
<evidence type="ECO:0000256" key="3">
    <source>
        <dbReference type="ARBA" id="ARBA00008741"/>
    </source>
</evidence>
<sequence length="62" mass="6578">MSLFGPEGLGPHAGFIVAAYAITGLVVAGLIVRLRLERRRLLGAIATIEARRDRRAPPGAGR</sequence>
<comment type="similarity">
    <text evidence="3 12">Belongs to the CcmD/CycX/HelD family.</text>
</comment>
<keyword evidence="10 12" id="KW-1133">Transmembrane helix</keyword>
<evidence type="ECO:0000256" key="4">
    <source>
        <dbReference type="ARBA" id="ARBA00016461"/>
    </source>
</evidence>
<evidence type="ECO:0000256" key="10">
    <source>
        <dbReference type="ARBA" id="ARBA00022989"/>
    </source>
</evidence>
<keyword evidence="9 12" id="KW-0201">Cytochrome c-type biogenesis</keyword>
<evidence type="ECO:0000256" key="9">
    <source>
        <dbReference type="ARBA" id="ARBA00022748"/>
    </source>
</evidence>
<accession>A0A1M7ZG62</accession>
<keyword evidence="14" id="KW-1185">Reference proteome</keyword>
<name>A0A1M7ZG62_9HYPH</name>
<dbReference type="GO" id="GO:0005886">
    <property type="term" value="C:plasma membrane"/>
    <property type="evidence" value="ECO:0007669"/>
    <property type="project" value="UniProtKB-SubCell"/>
</dbReference>
<evidence type="ECO:0000256" key="7">
    <source>
        <dbReference type="ARBA" id="ARBA00022519"/>
    </source>
</evidence>
<organism evidence="13 14">
    <name type="scientific">Pseudoxanthobacter soli DSM 19599</name>
    <dbReference type="NCBI Taxonomy" id="1123029"/>
    <lineage>
        <taxon>Bacteria</taxon>
        <taxon>Pseudomonadati</taxon>
        <taxon>Pseudomonadota</taxon>
        <taxon>Alphaproteobacteria</taxon>
        <taxon>Hyphomicrobiales</taxon>
        <taxon>Segnochrobactraceae</taxon>
        <taxon>Pseudoxanthobacter</taxon>
    </lineage>
</organism>
<keyword evidence="5 12" id="KW-0813">Transport</keyword>
<proteinExistence type="inferred from homology"/>
<protein>
    <recommendedName>
        <fullName evidence="4 12">Heme exporter protein D</fullName>
    </recommendedName>
</protein>
<dbReference type="NCBIfam" id="TIGR03141">
    <property type="entry name" value="cytochro_ccmD"/>
    <property type="match status" value="1"/>
</dbReference>
<evidence type="ECO:0000256" key="11">
    <source>
        <dbReference type="ARBA" id="ARBA00023136"/>
    </source>
</evidence>
<evidence type="ECO:0000256" key="5">
    <source>
        <dbReference type="ARBA" id="ARBA00022448"/>
    </source>
</evidence>
<dbReference type="AlphaFoldDB" id="A0A1M7ZG62"/>
<evidence type="ECO:0000256" key="12">
    <source>
        <dbReference type="RuleBase" id="RU363101"/>
    </source>
</evidence>
<keyword evidence="8 12" id="KW-0812">Transmembrane</keyword>